<name>A0A1Y2FC37_PROLT</name>
<comment type="caution">
    <text evidence="1">The sequence shown here is derived from an EMBL/GenBank/DDBJ whole genome shotgun (WGS) entry which is preliminary data.</text>
</comment>
<organism evidence="1 2">
    <name type="scientific">Protomyces lactucae-debilis</name>
    <dbReference type="NCBI Taxonomy" id="2754530"/>
    <lineage>
        <taxon>Eukaryota</taxon>
        <taxon>Fungi</taxon>
        <taxon>Dikarya</taxon>
        <taxon>Ascomycota</taxon>
        <taxon>Taphrinomycotina</taxon>
        <taxon>Taphrinomycetes</taxon>
        <taxon>Taphrinales</taxon>
        <taxon>Protomycetaceae</taxon>
        <taxon>Protomyces</taxon>
    </lineage>
</organism>
<dbReference type="GeneID" id="63788910"/>
<gene>
    <name evidence="1" type="ORF">BCR37DRAFT_46080</name>
</gene>
<dbReference type="Proteomes" id="UP000193685">
    <property type="component" value="Unassembled WGS sequence"/>
</dbReference>
<dbReference type="EMBL" id="MCFI01000011">
    <property type="protein sequence ID" value="ORY81482.1"/>
    <property type="molecule type" value="Genomic_DNA"/>
</dbReference>
<evidence type="ECO:0000313" key="2">
    <source>
        <dbReference type="Proteomes" id="UP000193685"/>
    </source>
</evidence>
<proteinExistence type="predicted"/>
<dbReference type="AlphaFoldDB" id="A0A1Y2FC37"/>
<keyword evidence="2" id="KW-1185">Reference proteome</keyword>
<dbReference type="RefSeq" id="XP_040724858.1">
    <property type="nucleotide sequence ID" value="XM_040872311.1"/>
</dbReference>
<reference evidence="1 2" key="1">
    <citation type="submission" date="2016-07" db="EMBL/GenBank/DDBJ databases">
        <title>Pervasive Adenine N6-methylation of Active Genes in Fungi.</title>
        <authorList>
            <consortium name="DOE Joint Genome Institute"/>
            <person name="Mondo S.J."/>
            <person name="Dannebaum R.O."/>
            <person name="Kuo R.C."/>
            <person name="Labutti K."/>
            <person name="Haridas S."/>
            <person name="Kuo A."/>
            <person name="Salamov A."/>
            <person name="Ahrendt S.R."/>
            <person name="Lipzen A."/>
            <person name="Sullivan W."/>
            <person name="Andreopoulos W.B."/>
            <person name="Clum A."/>
            <person name="Lindquist E."/>
            <person name="Daum C."/>
            <person name="Ramamoorthy G.K."/>
            <person name="Gryganskyi A."/>
            <person name="Culley D."/>
            <person name="Magnuson J.K."/>
            <person name="James T.Y."/>
            <person name="O'Malley M.A."/>
            <person name="Stajich J.E."/>
            <person name="Spatafora J.W."/>
            <person name="Visel A."/>
            <person name="Grigoriev I.V."/>
        </authorList>
    </citation>
    <scope>NUCLEOTIDE SEQUENCE [LARGE SCALE GENOMIC DNA]</scope>
    <source>
        <strain evidence="1 2">12-1054</strain>
    </source>
</reference>
<sequence>MHIRHLYGADTTETVYACLEQVRRHYAPEAATLRAKLDSKVYQLQCASWSVADIKTLDVSMQEIFDEARQCGRDMAKDTEGMQQYFFQALPKTEMSVSFYHSARAKAFPDMWSFFRYVESNAVATALIIGSRPVHANVVQRTYQTPVEVEGKGWRHMNGLFCEDNGHSVQECHHNAKGTNFRKSGSKFLSRCPAAVPPCRVLTATMT</sequence>
<accession>A0A1Y2FC37</accession>
<protein>
    <submittedName>
        <fullName evidence="1">Uncharacterized protein</fullName>
    </submittedName>
</protein>
<evidence type="ECO:0000313" key="1">
    <source>
        <dbReference type="EMBL" id="ORY81482.1"/>
    </source>
</evidence>